<evidence type="ECO:0000256" key="9">
    <source>
        <dbReference type="ARBA" id="ARBA00023015"/>
    </source>
</evidence>
<evidence type="ECO:0000256" key="3">
    <source>
        <dbReference type="ARBA" id="ARBA00008529"/>
    </source>
</evidence>
<evidence type="ECO:0000256" key="14">
    <source>
        <dbReference type="SAM" id="MobiDB-lite"/>
    </source>
</evidence>
<evidence type="ECO:0000256" key="1">
    <source>
        <dbReference type="ARBA" id="ARBA00004123"/>
    </source>
</evidence>
<evidence type="ECO:0000256" key="5">
    <source>
        <dbReference type="ARBA" id="ARBA00019746"/>
    </source>
</evidence>
<dbReference type="Pfam" id="PF08738">
    <property type="entry name" value="Gon7"/>
    <property type="match status" value="1"/>
</dbReference>
<reference evidence="15 16" key="1">
    <citation type="submission" date="2017-07" db="EMBL/GenBank/DDBJ databases">
        <title>Genome sequence of the Sordaria macrospora wild type strain R19027.</title>
        <authorList>
            <person name="Nowrousian M."/>
            <person name="Teichert I."/>
            <person name="Kueck U."/>
        </authorList>
    </citation>
    <scope>NUCLEOTIDE SEQUENCE [LARGE SCALE GENOMIC DNA]</scope>
    <source>
        <strain evidence="15 16">R19027</strain>
        <tissue evidence="15">Mycelium</tissue>
    </source>
</reference>
<keyword evidence="8" id="KW-0779">Telomere</keyword>
<keyword evidence="6" id="KW-0158">Chromosome</keyword>
<evidence type="ECO:0000256" key="12">
    <source>
        <dbReference type="ARBA" id="ARBA00023242"/>
    </source>
</evidence>
<evidence type="ECO:0000313" key="15">
    <source>
        <dbReference type="EMBL" id="KAA8634141.1"/>
    </source>
</evidence>
<comment type="subcellular location">
    <subcellularLocation>
        <location evidence="2">Chromosome</location>
        <location evidence="2">Telomere</location>
    </subcellularLocation>
    <subcellularLocation>
        <location evidence="1">Nucleus</location>
    </subcellularLocation>
</comment>
<evidence type="ECO:0000256" key="2">
    <source>
        <dbReference type="ARBA" id="ARBA00004574"/>
    </source>
</evidence>
<dbReference type="VEuPathDB" id="FungiDB:SMAC_02301"/>
<evidence type="ECO:0000256" key="6">
    <source>
        <dbReference type="ARBA" id="ARBA00022454"/>
    </source>
</evidence>
<gene>
    <name evidence="15" type="ORF">SMACR_02301</name>
</gene>
<name>A0A8S8ZZX4_SORMA</name>
<dbReference type="Proteomes" id="UP000433876">
    <property type="component" value="Unassembled WGS sequence"/>
</dbReference>
<proteinExistence type="inferred from homology"/>
<dbReference type="AlphaFoldDB" id="A0A8S8ZZX4"/>
<keyword evidence="12" id="KW-0539">Nucleus</keyword>
<feature type="compositionally biased region" description="Basic and acidic residues" evidence="14">
    <location>
        <begin position="131"/>
        <end position="145"/>
    </location>
</feature>
<dbReference type="InterPro" id="IPR014849">
    <property type="entry name" value="EKC/KEOPS_Gon7"/>
</dbReference>
<comment type="similarity">
    <text evidence="3">Belongs to the GON7 family.</text>
</comment>
<evidence type="ECO:0000256" key="11">
    <source>
        <dbReference type="ARBA" id="ARBA00023163"/>
    </source>
</evidence>
<organism evidence="15 16">
    <name type="scientific">Sordaria macrospora</name>
    <dbReference type="NCBI Taxonomy" id="5147"/>
    <lineage>
        <taxon>Eukaryota</taxon>
        <taxon>Fungi</taxon>
        <taxon>Dikarya</taxon>
        <taxon>Ascomycota</taxon>
        <taxon>Pezizomycotina</taxon>
        <taxon>Sordariomycetes</taxon>
        <taxon>Sordariomycetidae</taxon>
        <taxon>Sordariales</taxon>
        <taxon>Sordariaceae</taxon>
        <taxon>Sordaria</taxon>
    </lineage>
</organism>
<keyword evidence="7" id="KW-0819">tRNA processing</keyword>
<dbReference type="GO" id="GO:0008033">
    <property type="term" value="P:tRNA processing"/>
    <property type="evidence" value="ECO:0007669"/>
    <property type="project" value="UniProtKB-KW"/>
</dbReference>
<evidence type="ECO:0000256" key="13">
    <source>
        <dbReference type="ARBA" id="ARBA00025393"/>
    </source>
</evidence>
<comment type="function">
    <text evidence="13">Component of the EKC/KEOPS complex that is required for the formation of a threonylcarbamoyl group on adenosine at position 37 (t(6)A37) in tRNAs that read codons beginning with adenine. The complex is probably involved in the transfer of the threonylcarbamoyl moiety of threonylcarbamoyl-AMP (TC-AMP) to the N6 group of A37. GON7 likely plays a supporting role to the catalytic subunit KAE1 in the complex. The EKC/KEOPS complex also promotes both telomere uncapping and telomere elongation. The complex is required for efficient recruitment of transcriptional coactivators.</text>
</comment>
<feature type="region of interest" description="Disordered" evidence="14">
    <location>
        <begin position="131"/>
        <end position="176"/>
    </location>
</feature>
<feature type="compositionally biased region" description="Low complexity" evidence="14">
    <location>
        <begin position="97"/>
        <end position="111"/>
    </location>
</feature>
<evidence type="ECO:0000256" key="7">
    <source>
        <dbReference type="ARBA" id="ARBA00022694"/>
    </source>
</evidence>
<keyword evidence="10" id="KW-0010">Activator</keyword>
<feature type="compositionally biased region" description="Polar residues" evidence="14">
    <location>
        <begin position="79"/>
        <end position="96"/>
    </location>
</feature>
<dbReference type="GO" id="GO:0005634">
    <property type="term" value="C:nucleus"/>
    <property type="evidence" value="ECO:0007669"/>
    <property type="project" value="UniProtKB-SubCell"/>
</dbReference>
<evidence type="ECO:0000256" key="4">
    <source>
        <dbReference type="ARBA" id="ARBA00011534"/>
    </source>
</evidence>
<accession>A0A8S8ZZX4</accession>
<keyword evidence="11" id="KW-0804">Transcription</keyword>
<dbReference type="GO" id="GO:0000781">
    <property type="term" value="C:chromosome, telomeric region"/>
    <property type="evidence" value="ECO:0007669"/>
    <property type="project" value="UniProtKB-SubCell"/>
</dbReference>
<evidence type="ECO:0000256" key="10">
    <source>
        <dbReference type="ARBA" id="ARBA00023159"/>
    </source>
</evidence>
<sequence length="176" mass="19363">MGYGTVGENLISIKIKTTSSLEDQITGKSLFQIPPRTSFYSRLSQVLHSKLSSTKRDNHTQTTQHLKMAPSTTFTATYTNSSSLSPSAPFTLTKNVPTTSTSTSSSPMSTSDRAKYLHSLRQIAATFQDDINRELTQRMEEDNKRAAAASGGKSKAEEKAAKEEENYGEEVVEEDE</sequence>
<evidence type="ECO:0000256" key="8">
    <source>
        <dbReference type="ARBA" id="ARBA00022895"/>
    </source>
</evidence>
<evidence type="ECO:0000313" key="16">
    <source>
        <dbReference type="Proteomes" id="UP000433876"/>
    </source>
</evidence>
<protein>
    <recommendedName>
        <fullName evidence="5">EKC/KEOPS complex subunit GON7</fullName>
    </recommendedName>
</protein>
<comment type="caution">
    <text evidence="15">The sequence shown here is derived from an EMBL/GenBank/DDBJ whole genome shotgun (WGS) entry which is preliminary data.</text>
</comment>
<comment type="subunit">
    <text evidence="4">Component of the EKC/KEOPS complex composed of at least BUD32, CGI121, GON7, KAE1 and PCC1; the whole complex dimerizes.</text>
</comment>
<feature type="compositionally biased region" description="Acidic residues" evidence="14">
    <location>
        <begin position="166"/>
        <end position="176"/>
    </location>
</feature>
<feature type="compositionally biased region" description="Basic and acidic residues" evidence="14">
    <location>
        <begin position="154"/>
        <end position="165"/>
    </location>
</feature>
<feature type="region of interest" description="Disordered" evidence="14">
    <location>
        <begin position="79"/>
        <end position="112"/>
    </location>
</feature>
<dbReference type="EMBL" id="NMPR01000027">
    <property type="protein sequence ID" value="KAA8634141.1"/>
    <property type="molecule type" value="Genomic_DNA"/>
</dbReference>
<keyword evidence="9" id="KW-0805">Transcription regulation</keyword>